<evidence type="ECO:0000256" key="2">
    <source>
        <dbReference type="PROSITE-ProRule" id="PRU00626"/>
    </source>
</evidence>
<gene>
    <name evidence="4" type="ORF">NSMM_370062</name>
</gene>
<dbReference type="PANTHER" id="PTHR40065:SF3">
    <property type="entry name" value="RNA-BINDING PROTEIN YHBY"/>
    <property type="match status" value="1"/>
</dbReference>
<dbReference type="PROSITE" id="PS51295">
    <property type="entry name" value="CRM"/>
    <property type="match status" value="1"/>
</dbReference>
<dbReference type="Proteomes" id="UP000198729">
    <property type="component" value="Unassembled WGS sequence"/>
</dbReference>
<reference evidence="4 5" key="1">
    <citation type="submission" date="2016-10" db="EMBL/GenBank/DDBJ databases">
        <authorList>
            <person name="de Groot N.N."/>
        </authorList>
    </citation>
    <scope>NUCLEOTIDE SEQUENCE [LARGE SCALE GENOMIC DNA]</scope>
    <source>
        <strain evidence="4">1</strain>
    </source>
</reference>
<dbReference type="RefSeq" id="WP_090285426.1">
    <property type="nucleotide sequence ID" value="NZ_FMWO01000044.1"/>
</dbReference>
<feature type="domain" description="CRM" evidence="3">
    <location>
        <begin position="3"/>
        <end position="99"/>
    </location>
</feature>
<dbReference type="OrthoDB" id="9797519at2"/>
<dbReference type="InterPro" id="IPR001890">
    <property type="entry name" value="RNA-binding_CRM"/>
</dbReference>
<evidence type="ECO:0000313" key="5">
    <source>
        <dbReference type="Proteomes" id="UP000198729"/>
    </source>
</evidence>
<accession>A0A1G5SDL2</accession>
<evidence type="ECO:0000256" key="1">
    <source>
        <dbReference type="ARBA" id="ARBA00022884"/>
    </source>
</evidence>
<evidence type="ECO:0000259" key="3">
    <source>
        <dbReference type="PROSITE" id="PS51295"/>
    </source>
</evidence>
<dbReference type="Pfam" id="PF01985">
    <property type="entry name" value="CRS1_YhbY"/>
    <property type="match status" value="1"/>
</dbReference>
<dbReference type="SUPFAM" id="SSF75471">
    <property type="entry name" value="YhbY-like"/>
    <property type="match status" value="1"/>
</dbReference>
<dbReference type="GO" id="GO:0003723">
    <property type="term" value="F:RNA binding"/>
    <property type="evidence" value="ECO:0007669"/>
    <property type="project" value="UniProtKB-UniRule"/>
</dbReference>
<proteinExistence type="predicted"/>
<dbReference type="AlphaFoldDB" id="A0A1G5SDL2"/>
<dbReference type="InterPro" id="IPR035920">
    <property type="entry name" value="YhbY-like_sf"/>
</dbReference>
<keyword evidence="1 2" id="KW-0694">RNA-binding</keyword>
<dbReference type="SMART" id="SM01103">
    <property type="entry name" value="CRS1_YhbY"/>
    <property type="match status" value="1"/>
</dbReference>
<organism evidence="4 5">
    <name type="scientific">Nitrosomonas mobilis</name>
    <dbReference type="NCBI Taxonomy" id="51642"/>
    <lineage>
        <taxon>Bacteria</taxon>
        <taxon>Pseudomonadati</taxon>
        <taxon>Pseudomonadota</taxon>
        <taxon>Betaproteobacteria</taxon>
        <taxon>Nitrosomonadales</taxon>
        <taxon>Nitrosomonadaceae</taxon>
        <taxon>Nitrosomonas</taxon>
    </lineage>
</organism>
<protein>
    <recommendedName>
        <fullName evidence="3">CRM domain-containing protein</fullName>
    </recommendedName>
</protein>
<dbReference type="Gene3D" id="3.30.110.60">
    <property type="entry name" value="YhbY-like"/>
    <property type="match status" value="1"/>
</dbReference>
<sequence length="129" mass="14341">MLEELDTAQRRLLAASAHHLNPVVIIGKGGLTEAVMSEINHALTKHELIKIKAAGDDRAKRLILLEQICQSLSCTSITSIGKILVVYRRKPEVQSDNPLVAVKRKSVNRKKRISLRQSPLTSASKRKNK</sequence>
<dbReference type="InterPro" id="IPR051925">
    <property type="entry name" value="RNA-binding_domain"/>
</dbReference>
<evidence type="ECO:0000313" key="4">
    <source>
        <dbReference type="EMBL" id="SCZ85283.1"/>
    </source>
</evidence>
<dbReference type="EMBL" id="FMWO01000044">
    <property type="protein sequence ID" value="SCZ85283.1"/>
    <property type="molecule type" value="Genomic_DNA"/>
</dbReference>
<keyword evidence="5" id="KW-1185">Reference proteome</keyword>
<dbReference type="STRING" id="51642.NSMM_370062"/>
<name>A0A1G5SDL2_9PROT</name>
<dbReference type="PANTHER" id="PTHR40065">
    <property type="entry name" value="RNA-BINDING PROTEIN YHBY"/>
    <property type="match status" value="1"/>
</dbReference>